<name>A0A847SHQ3_9NEIS</name>
<dbReference type="AlphaFoldDB" id="A0A847SHQ3"/>
<keyword evidence="3" id="KW-1185">Reference proteome</keyword>
<organism evidence="2 3">
    <name type="scientific">Leeia aquatica</name>
    <dbReference type="NCBI Taxonomy" id="2725557"/>
    <lineage>
        <taxon>Bacteria</taxon>
        <taxon>Pseudomonadati</taxon>
        <taxon>Pseudomonadota</taxon>
        <taxon>Betaproteobacteria</taxon>
        <taxon>Neisseriales</taxon>
        <taxon>Leeiaceae</taxon>
        <taxon>Leeia</taxon>
    </lineage>
</organism>
<dbReference type="EMBL" id="JABAIM010000005">
    <property type="protein sequence ID" value="NLR76896.1"/>
    <property type="molecule type" value="Genomic_DNA"/>
</dbReference>
<gene>
    <name evidence="2" type="ORF">HF682_17135</name>
</gene>
<comment type="caution">
    <text evidence="2">The sequence shown here is derived from an EMBL/GenBank/DDBJ whole genome shotgun (WGS) entry which is preliminary data.</text>
</comment>
<dbReference type="RefSeq" id="WP_168878565.1">
    <property type="nucleotide sequence ID" value="NZ_JABAIM010000005.1"/>
</dbReference>
<dbReference type="Proteomes" id="UP000587991">
    <property type="component" value="Unassembled WGS sequence"/>
</dbReference>
<evidence type="ECO:0000256" key="1">
    <source>
        <dbReference type="SAM" id="MobiDB-lite"/>
    </source>
</evidence>
<protein>
    <submittedName>
        <fullName evidence="2">Uncharacterized protein</fullName>
    </submittedName>
</protein>
<evidence type="ECO:0000313" key="2">
    <source>
        <dbReference type="EMBL" id="NLR76896.1"/>
    </source>
</evidence>
<sequence>MQSKTWWIGLCAGVWLTGQALADNMPLAQWLKEGQATAVLYWLDQQPAVELTDPAWSTRETFRLQALLQQQQLPALQQHLTPGAPLLWPAANLWVAQQALKQGQLTAARQYLAPLLAAEHTLSPEMRAQASAALLESLLRDNQLDDALREAGRAGGLGLRLPEGLLRQLAVQALLQSQPDLAAVKALPLPADSLPAQVLAWRSGQANEAVLVAWLLKQLANPGMTWQAEELQLLHRVSADLNHARLQVEIGRVLLSQARLPTGVEASALLAQWARQGERIGNQAQLLTGDDDAWWALQTKLPAEQQWQAIPLLAYQNREASTPERRAQAAQALLAQLSNQPVAQWQLLPQLLPQGQAEWSAQLSAAQRQALAMQLGMGPQGREGGDALLAAKWWQGLADDLPAPAQLARQRDLLAIGARDEARKRLLAWAKPGATDEWLTALPLWTEKAKPGELAALWQALARNAGTEVGAQRELQRARSALGLGLWTEAAAHALAARQGSSGAARQEASLLARQALYRLGAVTEAQALEAAPAAETVAAANKPLSPAKPRKK</sequence>
<reference evidence="2 3" key="1">
    <citation type="submission" date="2020-04" db="EMBL/GenBank/DDBJ databases">
        <title>Draft genome of Leeia sp. IMCC25680.</title>
        <authorList>
            <person name="Song J."/>
            <person name="Cho J.-C."/>
        </authorList>
    </citation>
    <scope>NUCLEOTIDE SEQUENCE [LARGE SCALE GENOMIC DNA]</scope>
    <source>
        <strain evidence="2 3">IMCC25680</strain>
    </source>
</reference>
<accession>A0A847SHQ3</accession>
<proteinExistence type="predicted"/>
<feature type="region of interest" description="Disordered" evidence="1">
    <location>
        <begin position="533"/>
        <end position="553"/>
    </location>
</feature>
<evidence type="ECO:0000313" key="3">
    <source>
        <dbReference type="Proteomes" id="UP000587991"/>
    </source>
</evidence>